<dbReference type="CTD" id="104946270"/>
<evidence type="ECO:0000313" key="3">
    <source>
        <dbReference type="RefSeq" id="XP_014374219.1"/>
    </source>
</evidence>
<dbReference type="GeneID" id="102385974"/>
<proteinExistence type="predicted"/>
<dbReference type="KEGG" id="asn:102385974"/>
<dbReference type="Pfam" id="PF17690">
    <property type="entry name" value="DUF5537"/>
    <property type="match status" value="2"/>
</dbReference>
<evidence type="ECO:0000313" key="2">
    <source>
        <dbReference type="Proteomes" id="UP000189705"/>
    </source>
</evidence>
<evidence type="ECO:0000256" key="1">
    <source>
        <dbReference type="SAM" id="MobiDB-lite"/>
    </source>
</evidence>
<sequence length="288" mass="32870">MSRSRSRSRSRSQPRSRCRWGDRESRVKEIKYPESSFLPECRSLSPETSKEQKMPNLTSHHKCPNNKTSSGSLFGCLPFESTWRNSLLTTQRIKKAEYTSAFGLRESEENMAIPNLTQGIQKYQANRSPVLQMKKGFGFDPPKPFPVGFYDKKEPNYVPATCLLPSTSSQILGDEFCKSRREVHVVDLQKRGLDSWNPGSLKMPDIHGGGGEMGAWRSRKNNKLSRTYLGSSGHEYKFAHHHFTDPVTGAAPEYLQRLSQMASLECETINEEKNKKMKRGKKQETWTS</sequence>
<feature type="compositionally biased region" description="Basic residues" evidence="1">
    <location>
        <begin position="1"/>
        <end position="18"/>
    </location>
</feature>
<accession>A0A1U8D942</accession>
<feature type="region of interest" description="Disordered" evidence="1">
    <location>
        <begin position="1"/>
        <end position="24"/>
    </location>
</feature>
<gene>
    <name evidence="3" type="primary">CUNH8orf89</name>
</gene>
<reference evidence="3" key="1">
    <citation type="submission" date="2025-08" db="UniProtKB">
        <authorList>
            <consortium name="RefSeq"/>
        </authorList>
    </citation>
    <scope>IDENTIFICATION</scope>
</reference>
<dbReference type="eggNOG" id="ENOG502SEC5">
    <property type="taxonomic scope" value="Eukaryota"/>
</dbReference>
<name>A0A1U8D942_ALLSI</name>
<dbReference type="OrthoDB" id="9888309at2759"/>
<dbReference type="RefSeq" id="XP_014374219.1">
    <property type="nucleotide sequence ID" value="XM_014518733.2"/>
</dbReference>
<keyword evidence="2" id="KW-1185">Reference proteome</keyword>
<feature type="region of interest" description="Disordered" evidence="1">
    <location>
        <begin position="41"/>
        <end position="63"/>
    </location>
</feature>
<dbReference type="Proteomes" id="UP000189705">
    <property type="component" value="Unplaced"/>
</dbReference>
<dbReference type="InterPro" id="IPR040505">
    <property type="entry name" value="DUF5537"/>
</dbReference>
<dbReference type="InParanoid" id="A0A1U8D942"/>
<feature type="region of interest" description="Disordered" evidence="1">
    <location>
        <begin position="269"/>
        <end position="288"/>
    </location>
</feature>
<organism evidence="2 3">
    <name type="scientific">Alligator sinensis</name>
    <name type="common">Chinese alligator</name>
    <dbReference type="NCBI Taxonomy" id="38654"/>
    <lineage>
        <taxon>Eukaryota</taxon>
        <taxon>Metazoa</taxon>
        <taxon>Chordata</taxon>
        <taxon>Craniata</taxon>
        <taxon>Vertebrata</taxon>
        <taxon>Euteleostomi</taxon>
        <taxon>Archelosauria</taxon>
        <taxon>Archosauria</taxon>
        <taxon>Crocodylia</taxon>
        <taxon>Alligatoridae</taxon>
        <taxon>Alligatorinae</taxon>
        <taxon>Alligator</taxon>
    </lineage>
</organism>
<protein>
    <submittedName>
        <fullName evidence="3">Uncharacterized protein</fullName>
    </submittedName>
</protein>
<dbReference type="AlphaFoldDB" id="A0A1U8D942"/>